<dbReference type="PANTHER" id="PTHR43685">
    <property type="entry name" value="GLYCOSYLTRANSFERASE"/>
    <property type="match status" value="1"/>
</dbReference>
<dbReference type="PATRIC" id="fig|1619037.3.peg.243"/>
<evidence type="ECO:0000313" key="3">
    <source>
        <dbReference type="Proteomes" id="UP000034855"/>
    </source>
</evidence>
<dbReference type="Proteomes" id="UP000034855">
    <property type="component" value="Unassembled WGS sequence"/>
</dbReference>
<protein>
    <submittedName>
        <fullName evidence="2">Glycosyl transferase family 2</fullName>
    </submittedName>
</protein>
<dbReference type="CDD" id="cd00761">
    <property type="entry name" value="Glyco_tranf_GTA_type"/>
    <property type="match status" value="1"/>
</dbReference>
<feature type="non-terminal residue" evidence="2">
    <location>
        <position position="156"/>
    </location>
</feature>
<accession>A0A0G0Q2P2</accession>
<dbReference type="PANTHER" id="PTHR43685:SF2">
    <property type="entry name" value="GLYCOSYLTRANSFERASE 2-LIKE DOMAIN-CONTAINING PROTEIN"/>
    <property type="match status" value="1"/>
</dbReference>
<dbReference type="InterPro" id="IPR029044">
    <property type="entry name" value="Nucleotide-diphossugar_trans"/>
</dbReference>
<dbReference type="InterPro" id="IPR050834">
    <property type="entry name" value="Glycosyltransf_2"/>
</dbReference>
<dbReference type="InterPro" id="IPR001173">
    <property type="entry name" value="Glyco_trans_2-like"/>
</dbReference>
<dbReference type="AlphaFoldDB" id="A0A0G0Q2P2"/>
<feature type="domain" description="Glycosyltransferase 2-like" evidence="1">
    <location>
        <begin position="5"/>
        <end position="135"/>
    </location>
</feature>
<reference evidence="2 3" key="1">
    <citation type="journal article" date="2015" name="Nature">
        <title>rRNA introns, odd ribosomes, and small enigmatic genomes across a large radiation of phyla.</title>
        <authorList>
            <person name="Brown C.T."/>
            <person name="Hug L.A."/>
            <person name="Thomas B.C."/>
            <person name="Sharon I."/>
            <person name="Castelle C.J."/>
            <person name="Singh A."/>
            <person name="Wilkins M.J."/>
            <person name="Williams K.H."/>
            <person name="Banfield J.F."/>
        </authorList>
    </citation>
    <scope>NUCLEOTIDE SEQUENCE [LARGE SCALE GENOMIC DNA]</scope>
</reference>
<dbReference type="EMBL" id="LBXR01000010">
    <property type="protein sequence ID" value="KKR34629.1"/>
    <property type="molecule type" value="Genomic_DNA"/>
</dbReference>
<gene>
    <name evidence="2" type="ORF">UT67_C0010G0001</name>
</gene>
<dbReference type="SUPFAM" id="SSF53448">
    <property type="entry name" value="Nucleotide-diphospho-sugar transferases"/>
    <property type="match status" value="1"/>
</dbReference>
<organism evidence="2 3">
    <name type="scientific">Candidatus Magasanikbacteria bacterium GW2011_GWA2_40_10</name>
    <dbReference type="NCBI Taxonomy" id="1619037"/>
    <lineage>
        <taxon>Bacteria</taxon>
        <taxon>Candidatus Magasanikiibacteriota</taxon>
    </lineage>
</organism>
<dbReference type="STRING" id="1619037.UT67_C0010G0001"/>
<dbReference type="Gene3D" id="3.90.550.10">
    <property type="entry name" value="Spore Coat Polysaccharide Biosynthesis Protein SpsA, Chain A"/>
    <property type="match status" value="1"/>
</dbReference>
<keyword evidence="2" id="KW-0808">Transferase</keyword>
<dbReference type="GO" id="GO:0016740">
    <property type="term" value="F:transferase activity"/>
    <property type="evidence" value="ECO:0007669"/>
    <property type="project" value="UniProtKB-KW"/>
</dbReference>
<dbReference type="Pfam" id="PF00535">
    <property type="entry name" value="Glycos_transf_2"/>
    <property type="match status" value="1"/>
</dbReference>
<comment type="caution">
    <text evidence="2">The sequence shown here is derived from an EMBL/GenBank/DDBJ whole genome shotgun (WGS) entry which is preliminary data.</text>
</comment>
<sequence length="156" mass="17749">MQLISVIIPVYNHAHTLKRSIESIFNQTYRPLEVIIVNDGSTDNFEEVVKECLHLTDERCIGAGSVLSVISQENAGAPVARNKGFAVSKGEYVIFWDADTLSNPQMLQKMYAYLQKHPDASYAYSQFKFGWKRIKSHSFDESLLKKLNYIDITSLI</sequence>
<name>A0A0G0Q2P2_9BACT</name>
<evidence type="ECO:0000259" key="1">
    <source>
        <dbReference type="Pfam" id="PF00535"/>
    </source>
</evidence>
<evidence type="ECO:0000313" key="2">
    <source>
        <dbReference type="EMBL" id="KKR34629.1"/>
    </source>
</evidence>
<proteinExistence type="predicted"/>